<sequence length="92" mass="10087">MDMRPPPAMTLELMSKRLHSKHTDFLPGMEPATLTSVLDDMRAHGIAIGNPTAAPFVAPPFHSAWTIHVSFKDAGADILFFVPDEASNRSRT</sequence>
<dbReference type="EMBL" id="WNDX01000085">
    <property type="protein sequence ID" value="KAF1042381.1"/>
    <property type="molecule type" value="Genomic_DNA"/>
</dbReference>
<dbReference type="Proteomes" id="UP000462435">
    <property type="component" value="Unassembled WGS sequence"/>
</dbReference>
<organism evidence="1 2">
    <name type="scientific">Herbaspirillum frisingense</name>
    <dbReference type="NCBI Taxonomy" id="92645"/>
    <lineage>
        <taxon>Bacteria</taxon>
        <taxon>Pseudomonadati</taxon>
        <taxon>Pseudomonadota</taxon>
        <taxon>Betaproteobacteria</taxon>
        <taxon>Burkholderiales</taxon>
        <taxon>Oxalobacteraceae</taxon>
        <taxon>Herbaspirillum</taxon>
    </lineage>
</organism>
<protein>
    <submittedName>
        <fullName evidence="1">Uncharacterized protein</fullName>
    </submittedName>
</protein>
<dbReference type="AlphaFoldDB" id="A0A7V8JTR4"/>
<name>A0A7V8JTR4_9BURK</name>
<comment type="caution">
    <text evidence="1">The sequence shown here is derived from an EMBL/GenBank/DDBJ whole genome shotgun (WGS) entry which is preliminary data.</text>
</comment>
<evidence type="ECO:0000313" key="1">
    <source>
        <dbReference type="EMBL" id="KAF1042381.1"/>
    </source>
</evidence>
<accession>A0A7V8JTR4</accession>
<gene>
    <name evidence="1" type="ORF">GAK35_02754</name>
</gene>
<reference evidence="2" key="1">
    <citation type="journal article" date="2020" name="MBio">
        <title>Horizontal gene transfer to a defensive symbiont with a reduced genome amongst a multipartite beetle microbiome.</title>
        <authorList>
            <person name="Waterworth S.C."/>
            <person name="Florez L.V."/>
            <person name="Rees E.R."/>
            <person name="Hertweck C."/>
            <person name="Kaltenpoth M."/>
            <person name="Kwan J.C."/>
        </authorList>
    </citation>
    <scope>NUCLEOTIDE SEQUENCE [LARGE SCALE GENOMIC DNA]</scope>
</reference>
<evidence type="ECO:0000313" key="2">
    <source>
        <dbReference type="Proteomes" id="UP000462435"/>
    </source>
</evidence>
<proteinExistence type="predicted"/>